<dbReference type="InterPro" id="IPR036398">
    <property type="entry name" value="CA_dom_sf"/>
</dbReference>
<dbReference type="SUPFAM" id="SSF51069">
    <property type="entry name" value="Carbonic anhydrase"/>
    <property type="match status" value="1"/>
</dbReference>
<comment type="caution">
    <text evidence="10">The sequence shown here is derived from an EMBL/GenBank/DDBJ whole genome shotgun (WGS) entry which is preliminary data.</text>
</comment>
<dbReference type="InterPro" id="IPR041891">
    <property type="entry name" value="Alpha_CA_prokaryot-like"/>
</dbReference>
<dbReference type="CDD" id="cd03124">
    <property type="entry name" value="alpha_CA_prokaryotic_like"/>
    <property type="match status" value="1"/>
</dbReference>
<evidence type="ECO:0000256" key="4">
    <source>
        <dbReference type="ARBA" id="ARBA00022833"/>
    </source>
</evidence>
<evidence type="ECO:0000313" key="11">
    <source>
        <dbReference type="Proteomes" id="UP001438707"/>
    </source>
</evidence>
<evidence type="ECO:0000256" key="7">
    <source>
        <dbReference type="SAM" id="MobiDB-lite"/>
    </source>
</evidence>
<dbReference type="EC" id="4.2.1.1" evidence="2"/>
<accession>A0AAW1QTX5</accession>
<dbReference type="SMART" id="SM01057">
    <property type="entry name" value="Carb_anhydrase"/>
    <property type="match status" value="1"/>
</dbReference>
<evidence type="ECO:0000313" key="10">
    <source>
        <dbReference type="EMBL" id="KAK9824750.1"/>
    </source>
</evidence>
<protein>
    <recommendedName>
        <fullName evidence="2">carbonic anhydrase</fullName>
        <ecNumber evidence="2">4.2.1.1</ecNumber>
    </recommendedName>
</protein>
<comment type="similarity">
    <text evidence="1">Belongs to the alpha-carbonic anhydrase family.</text>
</comment>
<name>A0AAW1QTX5_9CHLO</name>
<keyword evidence="4" id="KW-0862">Zinc</keyword>
<organism evidence="10 11">
    <name type="scientific">Apatococcus lobatus</name>
    <dbReference type="NCBI Taxonomy" id="904363"/>
    <lineage>
        <taxon>Eukaryota</taxon>
        <taxon>Viridiplantae</taxon>
        <taxon>Chlorophyta</taxon>
        <taxon>core chlorophytes</taxon>
        <taxon>Trebouxiophyceae</taxon>
        <taxon>Chlorellales</taxon>
        <taxon>Chlorellaceae</taxon>
        <taxon>Apatococcus</taxon>
    </lineage>
</organism>
<dbReference type="PANTHER" id="PTHR18952">
    <property type="entry name" value="CARBONIC ANHYDRASE"/>
    <property type="match status" value="1"/>
</dbReference>
<comment type="catalytic activity">
    <reaction evidence="6">
        <text>hydrogencarbonate + H(+) = CO2 + H2O</text>
        <dbReference type="Rhea" id="RHEA:10748"/>
        <dbReference type="ChEBI" id="CHEBI:15377"/>
        <dbReference type="ChEBI" id="CHEBI:15378"/>
        <dbReference type="ChEBI" id="CHEBI:16526"/>
        <dbReference type="ChEBI" id="CHEBI:17544"/>
        <dbReference type="EC" id="4.2.1.1"/>
    </reaction>
</comment>
<keyword evidence="3" id="KW-0479">Metal-binding</keyword>
<evidence type="ECO:0000256" key="8">
    <source>
        <dbReference type="SAM" id="SignalP"/>
    </source>
</evidence>
<dbReference type="PROSITE" id="PS51144">
    <property type="entry name" value="ALPHA_CA_2"/>
    <property type="match status" value="1"/>
</dbReference>
<evidence type="ECO:0000256" key="3">
    <source>
        <dbReference type="ARBA" id="ARBA00022723"/>
    </source>
</evidence>
<keyword evidence="8" id="KW-0732">Signal</keyword>
<dbReference type="Pfam" id="PF00194">
    <property type="entry name" value="Carb_anhydrase"/>
    <property type="match status" value="1"/>
</dbReference>
<evidence type="ECO:0000259" key="9">
    <source>
        <dbReference type="PROSITE" id="PS51144"/>
    </source>
</evidence>
<dbReference type="Gene3D" id="3.10.200.10">
    <property type="entry name" value="Alpha carbonic anhydrase"/>
    <property type="match status" value="1"/>
</dbReference>
<gene>
    <name evidence="10" type="ORF">WJX74_004730</name>
</gene>
<proteinExistence type="inferred from homology"/>
<dbReference type="Proteomes" id="UP001438707">
    <property type="component" value="Unassembled WGS sequence"/>
</dbReference>
<feature type="chain" id="PRO_5043688125" description="carbonic anhydrase" evidence="8">
    <location>
        <begin position="24"/>
        <end position="332"/>
    </location>
</feature>
<dbReference type="InterPro" id="IPR001148">
    <property type="entry name" value="CA_dom"/>
</dbReference>
<feature type="signal peptide" evidence="8">
    <location>
        <begin position="1"/>
        <end position="23"/>
    </location>
</feature>
<keyword evidence="5" id="KW-0456">Lyase</keyword>
<feature type="region of interest" description="Disordered" evidence="7">
    <location>
        <begin position="311"/>
        <end position="332"/>
    </location>
</feature>
<evidence type="ECO:0000256" key="1">
    <source>
        <dbReference type="ARBA" id="ARBA00010718"/>
    </source>
</evidence>
<evidence type="ECO:0000256" key="2">
    <source>
        <dbReference type="ARBA" id="ARBA00012925"/>
    </source>
</evidence>
<dbReference type="AlphaFoldDB" id="A0AAW1QTX5"/>
<evidence type="ECO:0000256" key="5">
    <source>
        <dbReference type="ARBA" id="ARBA00023239"/>
    </source>
</evidence>
<keyword evidence="11" id="KW-1185">Reference proteome</keyword>
<feature type="domain" description="Alpha-carbonic anhydrase" evidence="9">
    <location>
        <begin position="26"/>
        <end position="332"/>
    </location>
</feature>
<dbReference type="InterPro" id="IPR023561">
    <property type="entry name" value="Carbonic_anhydrase_a-class"/>
</dbReference>
<dbReference type="GO" id="GO:0004089">
    <property type="term" value="F:carbonate dehydratase activity"/>
    <property type="evidence" value="ECO:0007669"/>
    <property type="project" value="UniProtKB-EC"/>
</dbReference>
<dbReference type="EMBL" id="JALJOS010000028">
    <property type="protein sequence ID" value="KAK9824750.1"/>
    <property type="molecule type" value="Genomic_DNA"/>
</dbReference>
<sequence>MVSSVQLSYAIGVLLAHIGVASSQAISYDYTRSGVDWPGVCQTGKRQSPINLVSGTETFLQDYPPALRPNLDFGTGTNVQVINTGRYFEVVWKTLRPPTATITLGSLFGQPNHVGPGVIGPSGSLIPGNGEDRIPLTPVQWHMHTPSEHSMDGKLSLIEAHLVTSVSNVSVPACGTGCFAVYGVLYDIAPDTTLSNTFLTPFLSDLPEQIGEEYATNFTSDFVLDFADYFPLDTKGFVSYPGSLTTPPCTENVLWTVLLSNPAVSVSQVVTLANAAAATVRPLQCRPVPASELDLEQSLQPIGTYQVCTQQGQRDNDRFPQPTYGRPVFGYS</sequence>
<dbReference type="GO" id="GO:0008270">
    <property type="term" value="F:zinc ion binding"/>
    <property type="evidence" value="ECO:0007669"/>
    <property type="project" value="InterPro"/>
</dbReference>
<evidence type="ECO:0000256" key="6">
    <source>
        <dbReference type="ARBA" id="ARBA00048348"/>
    </source>
</evidence>
<dbReference type="PANTHER" id="PTHR18952:SF265">
    <property type="entry name" value="CARBONIC ANHYDRASE"/>
    <property type="match status" value="1"/>
</dbReference>
<reference evidence="10 11" key="1">
    <citation type="journal article" date="2024" name="Nat. Commun.">
        <title>Phylogenomics reveals the evolutionary origins of lichenization in chlorophyte algae.</title>
        <authorList>
            <person name="Puginier C."/>
            <person name="Libourel C."/>
            <person name="Otte J."/>
            <person name="Skaloud P."/>
            <person name="Haon M."/>
            <person name="Grisel S."/>
            <person name="Petersen M."/>
            <person name="Berrin J.G."/>
            <person name="Delaux P.M."/>
            <person name="Dal Grande F."/>
            <person name="Keller J."/>
        </authorList>
    </citation>
    <scope>NUCLEOTIDE SEQUENCE [LARGE SCALE GENOMIC DNA]</scope>
    <source>
        <strain evidence="10 11">SAG 2145</strain>
    </source>
</reference>